<accession>A0AA87ZJM9</accession>
<dbReference type="Proteomes" id="UP001187192">
    <property type="component" value="Unassembled WGS sequence"/>
</dbReference>
<dbReference type="GO" id="GO:0004568">
    <property type="term" value="F:chitinase activity"/>
    <property type="evidence" value="ECO:0007669"/>
    <property type="project" value="InterPro"/>
</dbReference>
<evidence type="ECO:0000256" key="3">
    <source>
        <dbReference type="ARBA" id="ARBA00023157"/>
    </source>
</evidence>
<dbReference type="InterPro" id="IPR023346">
    <property type="entry name" value="Lysozyme-like_dom_sf"/>
</dbReference>
<dbReference type="InterPro" id="IPR000726">
    <property type="entry name" value="Glyco_hydro_19_cat"/>
</dbReference>
<dbReference type="GO" id="GO:0006032">
    <property type="term" value="P:chitin catabolic process"/>
    <property type="evidence" value="ECO:0007669"/>
    <property type="project" value="InterPro"/>
</dbReference>
<keyword evidence="6" id="KW-1185">Reference proteome</keyword>
<dbReference type="AlphaFoldDB" id="A0AA87ZJM9"/>
<dbReference type="GO" id="GO:0006952">
    <property type="term" value="P:defense response"/>
    <property type="evidence" value="ECO:0007669"/>
    <property type="project" value="UniProtKB-KW"/>
</dbReference>
<dbReference type="Gene3D" id="1.10.530.10">
    <property type="match status" value="1"/>
</dbReference>
<dbReference type="SUPFAM" id="SSF53955">
    <property type="entry name" value="Lysozyme-like"/>
    <property type="match status" value="1"/>
</dbReference>
<evidence type="ECO:0000313" key="5">
    <source>
        <dbReference type="EMBL" id="GMN38264.1"/>
    </source>
</evidence>
<keyword evidence="2" id="KW-0611">Plant defense</keyword>
<dbReference type="CDD" id="cd00325">
    <property type="entry name" value="chitinase_GH19"/>
    <property type="match status" value="1"/>
</dbReference>
<sequence length="166" mass="18108">MARKFVTDRSSSEGSCGNSEFPFEVEIVESFHYGQVGEGIGYDILSKADLVAEDPVISFKTALWIWMTPPGCGTGVPSPHEIMTGKWTPSDIDLNAGRSPGYGAVTNIVTDGSICGRGWDPKDENAVRYYKRVSYIFGVDAGKNLDCNYQLRFGECLSKATNISSM</sequence>
<dbReference type="GO" id="GO:0008061">
    <property type="term" value="F:chitin binding"/>
    <property type="evidence" value="ECO:0007669"/>
    <property type="project" value="UniProtKB-KW"/>
</dbReference>
<keyword evidence="3" id="KW-1015">Disulfide bond</keyword>
<dbReference type="EMBL" id="BTGU01000007">
    <property type="protein sequence ID" value="GMN38264.1"/>
    <property type="molecule type" value="Genomic_DNA"/>
</dbReference>
<dbReference type="GO" id="GO:0016998">
    <property type="term" value="P:cell wall macromolecule catabolic process"/>
    <property type="evidence" value="ECO:0007669"/>
    <property type="project" value="InterPro"/>
</dbReference>
<dbReference type="PANTHER" id="PTHR22595:SF79">
    <property type="entry name" value="CHITINASE 12"/>
    <property type="match status" value="1"/>
</dbReference>
<gene>
    <name evidence="5" type="ORF">TIFTF001_007519</name>
</gene>
<keyword evidence="1" id="KW-0147">Chitin-binding</keyword>
<feature type="domain" description="Glycoside hydrolase family 19 catalytic" evidence="4">
    <location>
        <begin position="25"/>
        <end position="147"/>
    </location>
</feature>
<reference evidence="5" key="1">
    <citation type="submission" date="2023-07" db="EMBL/GenBank/DDBJ databases">
        <title>draft genome sequence of fig (Ficus carica).</title>
        <authorList>
            <person name="Takahashi T."/>
            <person name="Nishimura K."/>
        </authorList>
    </citation>
    <scope>NUCLEOTIDE SEQUENCE</scope>
</reference>
<evidence type="ECO:0000256" key="2">
    <source>
        <dbReference type="ARBA" id="ARBA00022821"/>
    </source>
</evidence>
<evidence type="ECO:0000313" key="6">
    <source>
        <dbReference type="Proteomes" id="UP001187192"/>
    </source>
</evidence>
<comment type="caution">
    <text evidence="5">The sequence shown here is derived from an EMBL/GenBank/DDBJ whole genome shotgun (WGS) entry which is preliminary data.</text>
</comment>
<evidence type="ECO:0000256" key="1">
    <source>
        <dbReference type="ARBA" id="ARBA00022669"/>
    </source>
</evidence>
<dbReference type="Pfam" id="PF00182">
    <property type="entry name" value="Glyco_hydro_19"/>
    <property type="match status" value="1"/>
</dbReference>
<name>A0AA87ZJM9_FICCA</name>
<proteinExistence type="predicted"/>
<protein>
    <recommendedName>
        <fullName evidence="4">Glycoside hydrolase family 19 catalytic domain-containing protein</fullName>
    </recommendedName>
</protein>
<dbReference type="PANTHER" id="PTHR22595">
    <property type="entry name" value="CHITINASE-RELATED"/>
    <property type="match status" value="1"/>
</dbReference>
<organism evidence="5 6">
    <name type="scientific">Ficus carica</name>
    <name type="common">Common fig</name>
    <dbReference type="NCBI Taxonomy" id="3494"/>
    <lineage>
        <taxon>Eukaryota</taxon>
        <taxon>Viridiplantae</taxon>
        <taxon>Streptophyta</taxon>
        <taxon>Embryophyta</taxon>
        <taxon>Tracheophyta</taxon>
        <taxon>Spermatophyta</taxon>
        <taxon>Magnoliopsida</taxon>
        <taxon>eudicotyledons</taxon>
        <taxon>Gunneridae</taxon>
        <taxon>Pentapetalae</taxon>
        <taxon>rosids</taxon>
        <taxon>fabids</taxon>
        <taxon>Rosales</taxon>
        <taxon>Moraceae</taxon>
        <taxon>Ficeae</taxon>
        <taxon>Ficus</taxon>
    </lineage>
</organism>
<evidence type="ECO:0000259" key="4">
    <source>
        <dbReference type="Pfam" id="PF00182"/>
    </source>
</evidence>